<dbReference type="InterPro" id="IPR011024">
    <property type="entry name" value="G_crystallin-like"/>
</dbReference>
<dbReference type="AlphaFoldDB" id="A0A3G9K2E3"/>
<reference evidence="4 5" key="1">
    <citation type="submission" date="2018-11" db="EMBL/GenBank/DDBJ databases">
        <title>Complete genome sequence of Microcystis aeruginosa NIES-102.</title>
        <authorList>
            <person name="Yamaguchi H."/>
            <person name="Suzuki S."/>
            <person name="Kawachi M."/>
        </authorList>
    </citation>
    <scope>NUCLEOTIDE SEQUENCE [LARGE SCALE GENOMIC DNA]</scope>
    <source>
        <strain evidence="4 5">NIES-102</strain>
    </source>
</reference>
<feature type="domain" description="Beta/gamma crystallin 'Greek key'" evidence="3">
    <location>
        <begin position="69"/>
        <end position="110"/>
    </location>
</feature>
<dbReference type="EMBL" id="AP019314">
    <property type="protein sequence ID" value="BBH41054.1"/>
    <property type="molecule type" value="Genomic_DNA"/>
</dbReference>
<dbReference type="Proteomes" id="UP000278152">
    <property type="component" value="Chromosome"/>
</dbReference>
<dbReference type="PROSITE" id="PS50915">
    <property type="entry name" value="CRYSTALLIN_BETA_GAMMA"/>
    <property type="match status" value="1"/>
</dbReference>
<proteinExistence type="inferred from homology"/>
<evidence type="ECO:0000256" key="2">
    <source>
        <dbReference type="ARBA" id="ARBA00022737"/>
    </source>
</evidence>
<evidence type="ECO:0000256" key="1">
    <source>
        <dbReference type="ARBA" id="ARBA00009646"/>
    </source>
</evidence>
<dbReference type="KEGG" id="mvz:myaer102_36430"/>
<name>A0A3G9K2E3_MICVR</name>
<evidence type="ECO:0000313" key="4">
    <source>
        <dbReference type="EMBL" id="BBH41054.1"/>
    </source>
</evidence>
<evidence type="ECO:0000313" key="5">
    <source>
        <dbReference type="Proteomes" id="UP000278152"/>
    </source>
</evidence>
<dbReference type="SUPFAM" id="SSF49695">
    <property type="entry name" value="gamma-Crystallin-like"/>
    <property type="match status" value="1"/>
</dbReference>
<dbReference type="SMART" id="SM00247">
    <property type="entry name" value="XTALbg"/>
    <property type="match status" value="1"/>
</dbReference>
<sequence length="186" mass="20369">MAKLNQVIGAILTEITKAQATSDAYLRDLKASYRENPFLKLLSVPRIEVRDVTVDLKFAILTGEALPSGKVVIYADGSYQGASQELAEGNYDINDLTIGNDTLSSLKIPQGIKVTVYEHRGFSGRSKVFVEDTPWVGDDFNDLTSSIKVEKISIDSMDIEVNTDYLEKLSETAISSISIQLDVAST</sequence>
<dbReference type="InterPro" id="IPR001064">
    <property type="entry name" value="Beta/gamma_crystallin"/>
</dbReference>
<dbReference type="Gene3D" id="2.60.20.10">
    <property type="entry name" value="Crystallins"/>
    <property type="match status" value="1"/>
</dbReference>
<keyword evidence="2" id="KW-0677">Repeat</keyword>
<dbReference type="RefSeq" id="WP_012263885.1">
    <property type="nucleotide sequence ID" value="NZ_AP019314.1"/>
</dbReference>
<comment type="similarity">
    <text evidence="1">Belongs to the beta/gamma-crystallin family.</text>
</comment>
<evidence type="ECO:0000259" key="3">
    <source>
        <dbReference type="PROSITE" id="PS50915"/>
    </source>
</evidence>
<organism evidence="4 5">
    <name type="scientific">Microcystis viridis NIES-102</name>
    <dbReference type="NCBI Taxonomy" id="213615"/>
    <lineage>
        <taxon>Bacteria</taxon>
        <taxon>Bacillati</taxon>
        <taxon>Cyanobacteriota</taxon>
        <taxon>Cyanophyceae</taxon>
        <taxon>Oscillatoriophycideae</taxon>
        <taxon>Chroococcales</taxon>
        <taxon>Microcystaceae</taxon>
        <taxon>Microcystis</taxon>
    </lineage>
</organism>
<accession>A0A3G9K2E3</accession>
<protein>
    <recommendedName>
        <fullName evidence="3">Beta/gamma crystallin 'Greek key' domain-containing protein</fullName>
    </recommendedName>
</protein>
<gene>
    <name evidence="4" type="ORF">myaer102_36430</name>
</gene>